<evidence type="ECO:0000259" key="5">
    <source>
        <dbReference type="Pfam" id="PF13193"/>
    </source>
</evidence>
<dbReference type="Gene3D" id="3.30.300.30">
    <property type="match status" value="1"/>
</dbReference>
<comment type="caution">
    <text evidence="6">The sequence shown here is derived from an EMBL/GenBank/DDBJ whole genome shotgun (WGS) entry which is preliminary data.</text>
</comment>
<dbReference type="SUPFAM" id="SSF56801">
    <property type="entry name" value="Acetyl-CoA synthetase-like"/>
    <property type="match status" value="1"/>
</dbReference>
<gene>
    <name evidence="6" type="ORF">GR702_14605</name>
</gene>
<feature type="region of interest" description="Disordered" evidence="3">
    <location>
        <begin position="1"/>
        <end position="26"/>
    </location>
</feature>
<sequence length="533" mass="58046">MSSETPLAASGSALREPSDWVHGETPGEAATFPQLLRAAAAAYGDAVAVVLEDEGQVRSSITYHELDARSSLLARGLLARGIGKGARVGFIQGNGPDFAVCLAAISRIGAVAVPISTLIRSNELVRVLRQSDVQGVIVQRTLLGKDLAQRTLEALPEIEGQDSTALRLARVPYLRWVVSEGEGLAEGIANRTFLNDAAVTVGEDLLLEIEAEVHTSDQMVEIYTSGSMALPKGVRHAHGPVLFRSHTMRQMIGHQQGARVPCMLPMFWVGGLMMYLLPGLEAGSVVVCTERTLTNSRFAMGSVLAEEDLALIRGPKPWWGLGMSETLGPYSWGIDFRAPGYPVCAPMDHFAPGYEIRIADAQDRAVQPDVVGEMQVRGYPVASGLHKIERSEHYTSDGYYRTGDMCMIEKRAEGRRVHFVGRAGDMIKVASSNVSPAEVEMEMQSLDGVHSAYVVGIPDKERGALLVAAVVARDGARLDFTRIKAELRRRLSAYKVPRAYVELTREEVPLLHSNKVARRDLAMLLAERLADRQ</sequence>
<dbReference type="PANTHER" id="PTHR43201">
    <property type="entry name" value="ACYL-COA SYNTHETASE"/>
    <property type="match status" value="1"/>
</dbReference>
<dbReference type="GO" id="GO:0006631">
    <property type="term" value="P:fatty acid metabolic process"/>
    <property type="evidence" value="ECO:0007669"/>
    <property type="project" value="TreeGrafter"/>
</dbReference>
<evidence type="ECO:0000313" key="7">
    <source>
        <dbReference type="Proteomes" id="UP000465810"/>
    </source>
</evidence>
<dbReference type="Pfam" id="PF13193">
    <property type="entry name" value="AMP-binding_C"/>
    <property type="match status" value="1"/>
</dbReference>
<dbReference type="GO" id="GO:0031956">
    <property type="term" value="F:medium-chain fatty acid-CoA ligase activity"/>
    <property type="evidence" value="ECO:0007669"/>
    <property type="project" value="TreeGrafter"/>
</dbReference>
<protein>
    <submittedName>
        <fullName evidence="6">AMP-binding protein</fullName>
    </submittedName>
</protein>
<keyword evidence="2" id="KW-0436">Ligase</keyword>
<name>A0A7X4GHZ6_9SPHN</name>
<dbReference type="Proteomes" id="UP000465810">
    <property type="component" value="Unassembled WGS sequence"/>
</dbReference>
<reference evidence="6 7" key="1">
    <citation type="submission" date="2019-12" db="EMBL/GenBank/DDBJ databases">
        <authorList>
            <person name="Feng G."/>
            <person name="Zhu H."/>
        </authorList>
    </citation>
    <scope>NUCLEOTIDE SEQUENCE [LARGE SCALE GENOMIC DNA]</scope>
    <source>
        <strain evidence="6 7">FGD1</strain>
    </source>
</reference>
<evidence type="ECO:0000256" key="3">
    <source>
        <dbReference type="SAM" id="MobiDB-lite"/>
    </source>
</evidence>
<dbReference type="EMBL" id="WVTD01000011">
    <property type="protein sequence ID" value="MYL98996.1"/>
    <property type="molecule type" value="Genomic_DNA"/>
</dbReference>
<dbReference type="RefSeq" id="WP_160986625.1">
    <property type="nucleotide sequence ID" value="NZ_WVTD01000011.1"/>
</dbReference>
<evidence type="ECO:0000256" key="1">
    <source>
        <dbReference type="ARBA" id="ARBA00006432"/>
    </source>
</evidence>
<keyword evidence="7" id="KW-1185">Reference proteome</keyword>
<feature type="domain" description="AMP-dependent synthetase/ligase" evidence="4">
    <location>
        <begin position="37"/>
        <end position="294"/>
    </location>
</feature>
<evidence type="ECO:0000256" key="2">
    <source>
        <dbReference type="ARBA" id="ARBA00022598"/>
    </source>
</evidence>
<dbReference type="InterPro" id="IPR045851">
    <property type="entry name" value="AMP-bd_C_sf"/>
</dbReference>
<dbReference type="InterPro" id="IPR000873">
    <property type="entry name" value="AMP-dep_synth/lig_dom"/>
</dbReference>
<proteinExistence type="inferred from homology"/>
<dbReference type="Gene3D" id="3.40.50.12780">
    <property type="entry name" value="N-terminal domain of ligase-like"/>
    <property type="match status" value="2"/>
</dbReference>
<evidence type="ECO:0000313" key="6">
    <source>
        <dbReference type="EMBL" id="MYL98996.1"/>
    </source>
</evidence>
<feature type="domain" description="AMP-binding enzyme C-terminal" evidence="5">
    <location>
        <begin position="438"/>
        <end position="514"/>
    </location>
</feature>
<dbReference type="Pfam" id="PF00501">
    <property type="entry name" value="AMP-binding"/>
    <property type="match status" value="1"/>
</dbReference>
<dbReference type="PANTHER" id="PTHR43201:SF5">
    <property type="entry name" value="MEDIUM-CHAIN ACYL-COA LIGASE ACSF2, MITOCHONDRIAL"/>
    <property type="match status" value="1"/>
</dbReference>
<dbReference type="AlphaFoldDB" id="A0A7X4GHZ6"/>
<comment type="similarity">
    <text evidence="1">Belongs to the ATP-dependent AMP-binding enzyme family.</text>
</comment>
<organism evidence="6 7">
    <name type="scientific">Novosphingobium silvae</name>
    <dbReference type="NCBI Taxonomy" id="2692619"/>
    <lineage>
        <taxon>Bacteria</taxon>
        <taxon>Pseudomonadati</taxon>
        <taxon>Pseudomonadota</taxon>
        <taxon>Alphaproteobacteria</taxon>
        <taxon>Sphingomonadales</taxon>
        <taxon>Sphingomonadaceae</taxon>
        <taxon>Novosphingobium</taxon>
    </lineage>
</organism>
<accession>A0A7X4GHZ6</accession>
<dbReference type="InterPro" id="IPR042099">
    <property type="entry name" value="ANL_N_sf"/>
</dbReference>
<dbReference type="InterPro" id="IPR025110">
    <property type="entry name" value="AMP-bd_C"/>
</dbReference>
<evidence type="ECO:0000259" key="4">
    <source>
        <dbReference type="Pfam" id="PF00501"/>
    </source>
</evidence>
<dbReference type="CDD" id="cd04433">
    <property type="entry name" value="AFD_class_I"/>
    <property type="match status" value="1"/>
</dbReference>